<dbReference type="SUPFAM" id="SSF55718">
    <property type="entry name" value="SCP-like"/>
    <property type="match status" value="1"/>
</dbReference>
<feature type="domain" description="SCP2" evidence="1">
    <location>
        <begin position="1"/>
        <end position="43"/>
    </location>
</feature>
<dbReference type="EMBL" id="UINC01030402">
    <property type="protein sequence ID" value="SVB14747.1"/>
    <property type="molecule type" value="Genomic_DNA"/>
</dbReference>
<dbReference type="InterPro" id="IPR036527">
    <property type="entry name" value="SCP2_sterol-bd_dom_sf"/>
</dbReference>
<reference evidence="2" key="1">
    <citation type="submission" date="2018-05" db="EMBL/GenBank/DDBJ databases">
        <authorList>
            <person name="Lanie J.A."/>
            <person name="Ng W.-L."/>
            <person name="Kazmierczak K.M."/>
            <person name="Andrzejewski T.M."/>
            <person name="Davidsen T.M."/>
            <person name="Wayne K.J."/>
            <person name="Tettelin H."/>
            <person name="Glass J.I."/>
            <person name="Rusch D."/>
            <person name="Podicherti R."/>
            <person name="Tsui H.-C.T."/>
            <person name="Winkler M.E."/>
        </authorList>
    </citation>
    <scope>NUCLEOTIDE SEQUENCE</scope>
</reference>
<organism evidence="2">
    <name type="scientific">marine metagenome</name>
    <dbReference type="NCBI Taxonomy" id="408172"/>
    <lineage>
        <taxon>unclassified sequences</taxon>
        <taxon>metagenomes</taxon>
        <taxon>ecological metagenomes</taxon>
    </lineage>
</organism>
<accession>A0A382BNJ9</accession>
<dbReference type="Pfam" id="PF02036">
    <property type="entry name" value="SCP2"/>
    <property type="match status" value="1"/>
</dbReference>
<proteinExistence type="predicted"/>
<dbReference type="AlphaFoldDB" id="A0A382BNJ9"/>
<feature type="non-terminal residue" evidence="2">
    <location>
        <position position="1"/>
    </location>
</feature>
<protein>
    <recommendedName>
        <fullName evidence="1">SCP2 domain-containing protein</fullName>
    </recommendedName>
</protein>
<name>A0A382BNJ9_9ZZZZ</name>
<sequence>VSLTMSCYDWLSLTGGRGDPQPLLDDGRVMVGGDVELARQMAASLAFTI</sequence>
<gene>
    <name evidence="2" type="ORF">METZ01_LOCUS167601</name>
</gene>
<evidence type="ECO:0000313" key="2">
    <source>
        <dbReference type="EMBL" id="SVB14747.1"/>
    </source>
</evidence>
<dbReference type="InterPro" id="IPR003033">
    <property type="entry name" value="SCP2_sterol-bd_dom"/>
</dbReference>
<evidence type="ECO:0000259" key="1">
    <source>
        <dbReference type="Pfam" id="PF02036"/>
    </source>
</evidence>